<evidence type="ECO:0000259" key="3">
    <source>
        <dbReference type="Pfam" id="PF05368"/>
    </source>
</evidence>
<sequence>MTTKKIIAVLGSTGNQGGSVAKIFLSDPKLNKDWTVRAITRDVTKASAKKLESQGAELVVADINDGKSLAKAFSGAAAIFAVTNYWDTMSKEREEQQGRTIVDAAKVSQACA</sequence>
<feature type="domain" description="NmrA-like" evidence="3">
    <location>
        <begin position="3"/>
        <end position="106"/>
    </location>
</feature>
<keyword evidence="2" id="KW-0521">NADP</keyword>
<dbReference type="OrthoDB" id="300709at2759"/>
<protein>
    <recommendedName>
        <fullName evidence="3">NmrA-like domain-containing protein</fullName>
    </recommendedName>
</protein>
<evidence type="ECO:0000256" key="2">
    <source>
        <dbReference type="ARBA" id="ARBA00022857"/>
    </source>
</evidence>
<dbReference type="GO" id="GO:0005634">
    <property type="term" value="C:nucleus"/>
    <property type="evidence" value="ECO:0007669"/>
    <property type="project" value="TreeGrafter"/>
</dbReference>
<proteinExistence type="inferred from homology"/>
<accession>A0A2K0U093</accession>
<dbReference type="Pfam" id="PF05368">
    <property type="entry name" value="NmrA"/>
    <property type="match status" value="1"/>
</dbReference>
<evidence type="ECO:0000313" key="5">
    <source>
        <dbReference type="Proteomes" id="UP000236290"/>
    </source>
</evidence>
<dbReference type="AlphaFoldDB" id="A0A2K0U093"/>
<dbReference type="InterPro" id="IPR036291">
    <property type="entry name" value="NAD(P)-bd_dom_sf"/>
</dbReference>
<comment type="caution">
    <text evidence="4">The sequence shown here is derived from an EMBL/GenBank/DDBJ whole genome shotgun (WGS) entry which is preliminary data.</text>
</comment>
<dbReference type="PANTHER" id="PTHR42748">
    <property type="entry name" value="NITROGEN METABOLITE REPRESSION PROTEIN NMRA FAMILY MEMBER"/>
    <property type="match status" value="1"/>
</dbReference>
<dbReference type="InterPro" id="IPR008030">
    <property type="entry name" value="NmrA-like"/>
</dbReference>
<organism evidence="4 5">
    <name type="scientific">Trichoderma harzianum</name>
    <name type="common">Hypocrea lixii</name>
    <dbReference type="NCBI Taxonomy" id="5544"/>
    <lineage>
        <taxon>Eukaryota</taxon>
        <taxon>Fungi</taxon>
        <taxon>Dikarya</taxon>
        <taxon>Ascomycota</taxon>
        <taxon>Pezizomycotina</taxon>
        <taxon>Sordariomycetes</taxon>
        <taxon>Hypocreomycetidae</taxon>
        <taxon>Hypocreales</taxon>
        <taxon>Hypocreaceae</taxon>
        <taxon>Trichoderma</taxon>
    </lineage>
</organism>
<comment type="similarity">
    <text evidence="1">Belongs to the NmrA-type oxidoreductase family.</text>
</comment>
<dbReference type="Gene3D" id="3.40.50.720">
    <property type="entry name" value="NAD(P)-binding Rossmann-like Domain"/>
    <property type="match status" value="1"/>
</dbReference>
<evidence type="ECO:0000256" key="1">
    <source>
        <dbReference type="ARBA" id="ARBA00006328"/>
    </source>
</evidence>
<name>A0A2K0U093_TRIHA</name>
<dbReference type="PANTHER" id="PTHR42748:SF31">
    <property type="entry name" value="NMRA-LIKE DOMAIN-CONTAINING PROTEIN-RELATED"/>
    <property type="match status" value="1"/>
</dbReference>
<dbReference type="Proteomes" id="UP000236290">
    <property type="component" value="Unassembled WGS sequence"/>
</dbReference>
<dbReference type="SUPFAM" id="SSF51735">
    <property type="entry name" value="NAD(P)-binding Rossmann-fold domains"/>
    <property type="match status" value="1"/>
</dbReference>
<dbReference type="InterPro" id="IPR051164">
    <property type="entry name" value="NmrA-like_oxidored"/>
</dbReference>
<gene>
    <name evidence="4" type="ORF">THARTR1_08169</name>
</gene>
<reference evidence="4 5" key="1">
    <citation type="submission" date="2017-02" db="EMBL/GenBank/DDBJ databases">
        <title>Genomes of Trichoderma spp. with biocontrol activity.</title>
        <authorList>
            <person name="Gardiner D."/>
            <person name="Kazan K."/>
            <person name="Vos C."/>
            <person name="Harvey P."/>
        </authorList>
    </citation>
    <scope>NUCLEOTIDE SEQUENCE [LARGE SCALE GENOMIC DNA]</scope>
    <source>
        <strain evidence="4 5">Tr1</strain>
    </source>
</reference>
<evidence type="ECO:0000313" key="4">
    <source>
        <dbReference type="EMBL" id="PNP51182.1"/>
    </source>
</evidence>
<dbReference type="EMBL" id="MTYI01000135">
    <property type="protein sequence ID" value="PNP51182.1"/>
    <property type="molecule type" value="Genomic_DNA"/>
</dbReference>